<evidence type="ECO:0000256" key="1">
    <source>
        <dbReference type="ARBA" id="ARBA00022574"/>
    </source>
</evidence>
<dbReference type="GO" id="GO:0034727">
    <property type="term" value="P:piecemeal microautophagy of the nucleus"/>
    <property type="evidence" value="ECO:0007669"/>
    <property type="project" value="EnsemblFungi"/>
</dbReference>
<dbReference type="GO" id="GO:0000422">
    <property type="term" value="P:autophagy of mitochondrion"/>
    <property type="evidence" value="ECO:0007669"/>
    <property type="project" value="EnsemblFungi"/>
</dbReference>
<dbReference type="GO" id="GO:0005829">
    <property type="term" value="C:cytosol"/>
    <property type="evidence" value="ECO:0007669"/>
    <property type="project" value="EnsemblFungi"/>
</dbReference>
<accession>A0A0W0DJG1</accession>
<dbReference type="GO" id="GO:0000407">
    <property type="term" value="C:phagophore assembly site"/>
    <property type="evidence" value="ECO:0007669"/>
    <property type="project" value="EnsemblFungi"/>
</dbReference>
<evidence type="ECO:0000256" key="2">
    <source>
        <dbReference type="ARBA" id="ARBA00022737"/>
    </source>
</evidence>
<dbReference type="Pfam" id="PF21032">
    <property type="entry name" value="PROPPIN"/>
    <property type="match status" value="2"/>
</dbReference>
<name>A0A0W0DJG1_CANGB</name>
<dbReference type="PhylomeDB" id="A0A0W0DJG1"/>
<dbReference type="GO" id="GO:0016050">
    <property type="term" value="P:vesicle organization"/>
    <property type="evidence" value="ECO:0007669"/>
    <property type="project" value="EnsemblFungi"/>
</dbReference>
<dbReference type="SMR" id="A0A0W0DJG1"/>
<dbReference type="InterPro" id="IPR048720">
    <property type="entry name" value="PROPPIN"/>
</dbReference>
<dbReference type="Gene3D" id="2.130.10.10">
    <property type="entry name" value="YVTN repeat-like/Quinoprotein amine dehydrogenase"/>
    <property type="match status" value="1"/>
</dbReference>
<dbReference type="InterPro" id="IPR036322">
    <property type="entry name" value="WD40_repeat_dom_sf"/>
</dbReference>
<dbReference type="SUPFAM" id="SSF50978">
    <property type="entry name" value="WD40 repeat-like"/>
    <property type="match status" value="1"/>
</dbReference>
<evidence type="ECO:0000256" key="4">
    <source>
        <dbReference type="SAM" id="MobiDB-lite"/>
    </source>
</evidence>
<dbReference type="VEuPathDB" id="FungiDB:GWK60_H05775"/>
<dbReference type="GO" id="GO:0005768">
    <property type="term" value="C:endosome"/>
    <property type="evidence" value="ECO:0007669"/>
    <property type="project" value="EnsemblFungi"/>
</dbReference>
<feature type="region of interest" description="Disordered" evidence="4">
    <location>
        <begin position="177"/>
        <end position="207"/>
    </location>
</feature>
<evidence type="ECO:0000313" key="5">
    <source>
        <dbReference type="EMBL" id="KTA96329.1"/>
    </source>
</evidence>
<gene>
    <name evidence="5" type="ORF">AO440_002142</name>
</gene>
<feature type="compositionally biased region" description="Low complexity" evidence="4">
    <location>
        <begin position="187"/>
        <end position="198"/>
    </location>
</feature>
<dbReference type="GO" id="GO:0070273">
    <property type="term" value="F:phosphatidylinositol-4-phosphate binding"/>
    <property type="evidence" value="ECO:0007669"/>
    <property type="project" value="EnsemblFungi"/>
</dbReference>
<dbReference type="VEuPathDB" id="FungiDB:GW608_H05863"/>
<dbReference type="VEuPathDB" id="FungiDB:CAGL0H05841g"/>
<dbReference type="OMA" id="MNRKRMC"/>
<dbReference type="GO" id="GO:0080025">
    <property type="term" value="F:phosphatidylinositol-3,5-bisphosphate binding"/>
    <property type="evidence" value="ECO:0007669"/>
    <property type="project" value="EnsemblFungi"/>
</dbReference>
<dbReference type="Proteomes" id="UP000054886">
    <property type="component" value="Unassembled WGS sequence"/>
</dbReference>
<organism evidence="5 6">
    <name type="scientific">Candida glabrata</name>
    <name type="common">Yeast</name>
    <name type="synonym">Torulopsis glabrata</name>
    <dbReference type="NCBI Taxonomy" id="5478"/>
    <lineage>
        <taxon>Eukaryota</taxon>
        <taxon>Fungi</taxon>
        <taxon>Dikarya</taxon>
        <taxon>Ascomycota</taxon>
        <taxon>Saccharomycotina</taxon>
        <taxon>Saccharomycetes</taxon>
        <taxon>Saccharomycetales</taxon>
        <taxon>Saccharomycetaceae</taxon>
        <taxon>Nakaseomyces</taxon>
    </lineage>
</organism>
<dbReference type="GO" id="GO:0032258">
    <property type="term" value="P:cytoplasm to vacuole targeting by the Cvt pathway"/>
    <property type="evidence" value="ECO:0007669"/>
    <property type="project" value="EnsemblFungi"/>
</dbReference>
<dbReference type="GO" id="GO:0034497">
    <property type="term" value="P:protein localization to phagophore assembly site"/>
    <property type="evidence" value="ECO:0007669"/>
    <property type="project" value="EnsemblFungi"/>
</dbReference>
<dbReference type="VEuPathDB" id="FungiDB:GVI51_H05709"/>
<protein>
    <submittedName>
        <fullName evidence="5">Autophagy-related protein 21</fullName>
    </submittedName>
</protein>
<reference evidence="5 6" key="1">
    <citation type="submission" date="2015-10" db="EMBL/GenBank/DDBJ databases">
        <title>Draft genomes sequences of Candida glabrata isolates 1A, 1B, 2A, 2B, 3A and 3B.</title>
        <authorList>
            <person name="Haavelsrud O.E."/>
            <person name="Gaustad P."/>
        </authorList>
    </citation>
    <scope>NUCLEOTIDE SEQUENCE [LARGE SCALE GENOMIC DNA]</scope>
    <source>
        <strain evidence="5">910700640</strain>
    </source>
</reference>
<sequence length="453" mass="50374">MKVLRFNQDASCCVVNSGANELTVYNCDPFGKCFEFNISNVNGDSNDNGIGYDSLEAGSSSIESQVIAEMLFSTSLLAVVDKGQGINTGKKLKIVNIKKRSLICEIAFPSLIVDVVMNRKRICVLLDNDQIFIYDISCMKLMETLDLWESNNEGNLNDHIKVGERASNMINENLKNGNELDRIRSKSNNNNDQTNSDNGRSRTYSINGSHKIKPQLTLSGNDNSILCYSKYSSSKQNPARILNDIVVYDALNLKPINYLNSVHKGCVLKTSVSIDGKLLATASEKGTIIRIHKTGVDSDFASGPLLYKEFRRGSRPSHIHQLLFNKDSTLLVCVGDSDTIHIFRTDDDGLALDGIDGDIGSDSGGSLELIKNRIPHEQVKKFFSRKIKSHIPNQNLHRDFAHINMDRIVHTVVGFPEEFDNKIYVASDDGSFKTYTIPSKHGQCVLNKTSHFI</sequence>
<dbReference type="PANTHER" id="PTHR11227">
    <property type="entry name" value="WD-REPEAT PROTEIN INTERACTING WITH PHOSPHOINOSIDES WIPI -RELATED"/>
    <property type="match status" value="1"/>
</dbReference>
<keyword evidence="2" id="KW-0677">Repeat</keyword>
<dbReference type="VEuPathDB" id="FungiDB:B1J91_H05841g"/>
<comment type="similarity">
    <text evidence="3">Belongs to the WD repeat PROPPIN family.</text>
</comment>
<evidence type="ECO:0000256" key="3">
    <source>
        <dbReference type="ARBA" id="ARBA00025740"/>
    </source>
</evidence>
<dbReference type="InterPro" id="IPR015943">
    <property type="entry name" value="WD40/YVTN_repeat-like_dom_sf"/>
</dbReference>
<comment type="caution">
    <text evidence="5">The sequence shown here is derived from an EMBL/GenBank/DDBJ whole genome shotgun (WGS) entry which is preliminary data.</text>
</comment>
<dbReference type="GO" id="GO:0032266">
    <property type="term" value="F:phosphatidylinositol-3-phosphate binding"/>
    <property type="evidence" value="ECO:0007669"/>
    <property type="project" value="EnsemblFungi"/>
</dbReference>
<proteinExistence type="inferred from homology"/>
<dbReference type="AlphaFoldDB" id="A0A0W0DJG1"/>
<dbReference type="OrthoDB" id="1667587at2759"/>
<dbReference type="EMBL" id="LLZZ01000173">
    <property type="protein sequence ID" value="KTA96329.1"/>
    <property type="molecule type" value="Genomic_DNA"/>
</dbReference>
<evidence type="ECO:0000313" key="6">
    <source>
        <dbReference type="Proteomes" id="UP000054886"/>
    </source>
</evidence>
<dbReference type="GO" id="GO:0000329">
    <property type="term" value="C:fungal-type vacuole membrane"/>
    <property type="evidence" value="ECO:0007669"/>
    <property type="project" value="EnsemblFungi"/>
</dbReference>
<keyword evidence="1" id="KW-0853">WD repeat</keyword>